<organism evidence="1 2">
    <name type="scientific">Ligilactobacillus salivarius</name>
    <dbReference type="NCBI Taxonomy" id="1624"/>
    <lineage>
        <taxon>Bacteria</taxon>
        <taxon>Bacillati</taxon>
        <taxon>Bacillota</taxon>
        <taxon>Bacilli</taxon>
        <taxon>Lactobacillales</taxon>
        <taxon>Lactobacillaceae</taxon>
        <taxon>Ligilactobacillus</taxon>
    </lineage>
</organism>
<accession>A0ABD7YUB2</accession>
<gene>
    <name evidence="1" type="ORF">O2U02_07035</name>
</gene>
<evidence type="ECO:0000313" key="1">
    <source>
        <dbReference type="EMBL" id="WHS17231.1"/>
    </source>
</evidence>
<evidence type="ECO:0000313" key="2">
    <source>
        <dbReference type="Proteomes" id="UP001224533"/>
    </source>
</evidence>
<dbReference type="Proteomes" id="UP001224533">
    <property type="component" value="Chromosome"/>
</dbReference>
<proteinExistence type="predicted"/>
<sequence length="111" mass="13333">MIEVRNNRDDSHIYDYKGRIFFDVEDPFGYPHHEVEVIGVYDRAASVRDTKTNMTWVVRKNELGLKEKKQAHKYPYHFNYKECKRKWKGKQDKLINTVKSYSDKGTFERGL</sequence>
<name>A0ABD7YUB2_9LACO</name>
<reference evidence="1 2" key="1">
    <citation type="submission" date="2022-12" db="EMBL/GenBank/DDBJ databases">
        <title>Assessment of beneficial effects and identification of host adaptation-associated genes of Ligilactobacillus salivarius isolated from Meles meles.</title>
        <authorList>
            <person name="Wang Y."/>
        </authorList>
    </citation>
    <scope>NUCLEOTIDE SEQUENCE [LARGE SCALE GENOMIC DNA]</scope>
    <source>
        <strain evidence="1 2">S35</strain>
    </source>
</reference>
<dbReference type="AlphaFoldDB" id="A0ABD7YUB2"/>
<dbReference type="EMBL" id="CP114509">
    <property type="protein sequence ID" value="WHS17231.1"/>
    <property type="molecule type" value="Genomic_DNA"/>
</dbReference>
<dbReference type="RefSeq" id="WP_283473502.1">
    <property type="nucleotide sequence ID" value="NZ_CP114501.1"/>
</dbReference>
<protein>
    <submittedName>
        <fullName evidence="1">Uncharacterized protein</fullName>
    </submittedName>
</protein>